<comment type="caution">
    <text evidence="3">The sequence shown here is derived from an EMBL/GenBank/DDBJ whole genome shotgun (WGS) entry which is preliminary data.</text>
</comment>
<gene>
    <name evidence="3" type="ORF">ZOSMA_36G00770</name>
</gene>
<dbReference type="Proteomes" id="UP000036987">
    <property type="component" value="Unassembled WGS sequence"/>
</dbReference>
<dbReference type="STRING" id="29655.A0A0K9P618"/>
<keyword evidence="4" id="KW-1185">Reference proteome</keyword>
<reference evidence="4" key="1">
    <citation type="journal article" date="2016" name="Nature">
        <title>The genome of the seagrass Zostera marina reveals angiosperm adaptation to the sea.</title>
        <authorList>
            <person name="Olsen J.L."/>
            <person name="Rouze P."/>
            <person name="Verhelst B."/>
            <person name="Lin Y.-C."/>
            <person name="Bayer T."/>
            <person name="Collen J."/>
            <person name="Dattolo E."/>
            <person name="De Paoli E."/>
            <person name="Dittami S."/>
            <person name="Maumus F."/>
            <person name="Michel G."/>
            <person name="Kersting A."/>
            <person name="Lauritano C."/>
            <person name="Lohaus R."/>
            <person name="Toepel M."/>
            <person name="Tonon T."/>
            <person name="Vanneste K."/>
            <person name="Amirebrahimi M."/>
            <person name="Brakel J."/>
            <person name="Bostroem C."/>
            <person name="Chovatia M."/>
            <person name="Grimwood J."/>
            <person name="Jenkins J.W."/>
            <person name="Jueterbock A."/>
            <person name="Mraz A."/>
            <person name="Stam W.T."/>
            <person name="Tice H."/>
            <person name="Bornberg-Bauer E."/>
            <person name="Green P.J."/>
            <person name="Pearson G.A."/>
            <person name="Procaccini G."/>
            <person name="Duarte C.M."/>
            <person name="Schmutz J."/>
            <person name="Reusch T.B.H."/>
            <person name="Van de Peer Y."/>
        </authorList>
    </citation>
    <scope>NUCLEOTIDE SEQUENCE [LARGE SCALE GENOMIC DNA]</scope>
    <source>
        <strain evidence="4">cv. Finnish</strain>
    </source>
</reference>
<dbReference type="Pfam" id="PF07539">
    <property type="entry name" value="UTP20_N"/>
    <property type="match status" value="1"/>
</dbReference>
<feature type="domain" description="U3 small nucleolar RNA-associated protein 20" evidence="2">
    <location>
        <begin position="1718"/>
        <end position="1934"/>
    </location>
</feature>
<dbReference type="EMBL" id="LFYR01001151">
    <property type="protein sequence ID" value="KMZ64468.1"/>
    <property type="molecule type" value="Genomic_DNA"/>
</dbReference>
<proteinExistence type="predicted"/>
<evidence type="ECO:0000313" key="4">
    <source>
        <dbReference type="Proteomes" id="UP000036987"/>
    </source>
</evidence>
<dbReference type="InterPro" id="IPR011430">
    <property type="entry name" value="UTP20_N"/>
</dbReference>
<sequence length="2618" mass="299312">MANDSQAFSVKSLNDGPGKNRYRFKTANDKIKDIDLKVIFRGLDTIQQEPSKDSTFFLDSLVYWRELNTTEGFISFYDEMLPVVQTLPLILLLKEKIFTELLKRIDLKFKLSLEPILGLLAALSRDIPNEFILLIDSLQSLLQNGGQDDPEVIQQVFTYWSYILMYLQKYLDVVQLLKITRHLRYYPKVHIQNLMAESISFLMKKAPYKQVEKGVMNVIIEVKKNQVREAGAVSLLYHIMRGTCSTLHSRANYVIDLLFSSSMIGAQGSETALPVLCNVLQRLFKEIGHNDLKMIQNSLLEKIMSILCVDECLVYMNHLLLVLISTFEDSGRFRDCVEDYKPFLEGVKTLIERYIPLSSSSETEEQSVIVDRTLKLMLNLLDVRCISSNKSVMSTILVQWAPIFMMKTSSFFGFLNSLLLKESQIVHHFYVYIMSSMNHLIDFHPEDTLHSMLTFYERHILPEFANSLDVIFEVNVSRICSFFDKTIYNVNQWIKIILTENKKSHREQLNSDLTVLWAVFRCYSIVSNTLECHMLVKDTIDSMCQLLAIETDLVCSIPRSTWQGILGTALGSYYKVILNNEIKSDLLEVNYFLHIAEVNKSSAHVLISVADFLDDVLGLTNESKPTKKFLELNTDQIVHAVSLYSDNMAVSKKLIRVSTLRILSHFSSFDYKFDTSVERALKKLKGDDGSSCNAESQCCNVFELLHSIETQSSVKSKSNNIFILRIMSGLTAGKINRHYVPFLTNAILGIFYIRLAHVQKSAMDCLTFLIDEYKELVWDKYFQCLENLQTLFLTSNNYLETKVSDCQGTSALGDCFDLYLDFESDNPTPHFDVLCLVLKSLQKVKFISHSHSQQLIKLFLRFLGYSDDTSNSGQSFSFHGCRKADWEKVLVEWLDLLKLMHIQSSPHGQFLKDVLSNRLLELDSTVQMKVLDCLLDWKDDFLLPYEQHLRHLIDLNDMREELTIWNISKESNSIQENHRVSLIPLIIRILVPKVRKIKKLASHKHAGALRKAILSFIVQLDVDELALFFSLLFDPLFSTSRDSQTSDFQFKIFYEGFQPSILRQCSSVLKIDQLSCRKISGFLHVAEDILRTFDEPHLKPFLNMLLIIIVRILECCSSNLINAKGNESSTHVIKTCVSNTASTFNLNNASIKQSKDLRSLCLRMISFVLDKFEDFNFASEFWNIFFLSVNPLIQRFKQEGSSSEKPSSLLGCFVSISRNPKLVSLLDRDELIPTIFSILAVKTSSDAVLRCVFKFVENLLNLDIEENQLVNSFLAPHIDTLILSLNELFQHRKETQRKMLICPRKTEIGLLKQLSSYVSNCSAAKQFVDMMLPLFMKKGLTSDEYLEGLEVIKRTIPFMDIRTTREILKVIHFLLLSAEINIRLSICDIVRDLAAIDMSLDLLAKLLSELNAISVTELDEIDYDTRIKAYNKIETNLFHQLSDEQALIVMSHCVYDISSEDLIVRQSASSALISFIDFSSNLLNQKAQPCDLVENLNIVQANSCTWTNSRIKRIIKKIFLQNIGQAMGKGSSAQKEWIFLLREMVLKVPGVFGLSSLGPLCSDDPEKDFFNNILHLQIHKRITALSRFKNVMNTENVSESLLVKIFVPLFFNMMFDVKDGKGEHQRNVFLESLACISGKMRWETYYHFLTRCFREMALKPHKQKFLLRLICSVLDMFHFFQMEPGMDNGISEKLISSDIHESLQKTILPRILSLFNSESEKLNITVSLVTLKLLKLLSKESMELHLPNIIRRICNFLKDRLESNRDEARLALVMCLDELGPAYLQMIVKVLMATLKRGFELHVLGYTLNFILSKSFAHPIAGSLDYCLDDLLLIASNDILGDVAMEKDVDKIASKMKETRKKMSFETIQLISQNISFKTHAKKMLAAIKVYLSRQVTAKEKTKIGNILHHIISGFKHNPSVEMKDALVFVYGLIKDGIPLDSKKSSANKTTKESVQEMEGSGNISGPVGHRFQHSHLIIVFALEVLDNCLKNMKSSSEDPQTLPMLDPFLELLGKCLTLKYEDVLSATFKCLSVLLRLPLPSIDVYADKIKILVIDIAHNTPHSNSPLVESSLRLLTVLLTRISLSSNQLHMLIQFPQFIDLETNPSPIALSLLKQIISRKLEATEICDIISKVAKLIISSPSESIRRKCSHIMLNYVHASGREGALEMLHAILVKYPKREVDAHAQFIYLGLVVCLANEPDTKVASMVSMVIKVLINRVGQFALNQIIEFSFSWYKGEKEIFWSASAQVLALLVETFKDGCQEKVYVLLQISKSIFGKSLCASSNNTPESVNVVALIHKGAFHSLALLEKMLLQFPWLYSDSNFEDSWDDICSFLLHPYINLRIISSKLIAMCFQKISLVGDRTKLLTRPGILLKIAVSCCNQLKSLTNDNEAANDIMQNLAFCVCALHSFVKNEKNTPLHVYWSSLDQREQNCYMKAFELLGSKKDRDCFLLNSNQLDSTNDLQAILVMPLFKKLGKIAMLLEDNQMKVLFHCYKIMISQFGSEGCDAYGMHIIRPLYKVCEGFAGKVIVDELKYAAEKTRDQMRKVMGNEEFLKLYNIIRNVHKQKRDKRKQEERLLEVSNPERNCKRKLQKAVKQQAYKKRKIMGMKALRWGRR</sequence>
<dbReference type="GO" id="GO:0005730">
    <property type="term" value="C:nucleolus"/>
    <property type="evidence" value="ECO:0000318"/>
    <property type="project" value="GO_Central"/>
</dbReference>
<feature type="domain" description="U3 small nucleolar RNA-associated protein 20 N-terminal" evidence="1">
    <location>
        <begin position="887"/>
        <end position="1486"/>
    </location>
</feature>
<dbReference type="InterPro" id="IPR016024">
    <property type="entry name" value="ARM-type_fold"/>
</dbReference>
<evidence type="ECO:0000313" key="3">
    <source>
        <dbReference type="EMBL" id="KMZ64468.1"/>
    </source>
</evidence>
<dbReference type="SUPFAM" id="SSF48371">
    <property type="entry name" value="ARM repeat"/>
    <property type="match status" value="1"/>
</dbReference>
<accession>A0A0K9P618</accession>
<dbReference type="PANTHER" id="PTHR17695">
    <property type="entry name" value="SMALL SUBUNIT PROCESSOME COMPONENT 20 HOMOLOG"/>
    <property type="match status" value="1"/>
</dbReference>
<evidence type="ECO:0000259" key="1">
    <source>
        <dbReference type="Pfam" id="PF07539"/>
    </source>
</evidence>
<dbReference type="PANTHER" id="PTHR17695:SF11">
    <property type="entry name" value="SMALL SUBUNIT PROCESSOME COMPONENT 20 HOMOLOG"/>
    <property type="match status" value="1"/>
</dbReference>
<dbReference type="InterPro" id="IPR046523">
    <property type="entry name" value="UTP20_dom"/>
</dbReference>
<protein>
    <submittedName>
        <fullName evidence="3">Small subunit processome component-like protein</fullName>
    </submittedName>
</protein>
<dbReference type="InterPro" id="IPR052575">
    <property type="entry name" value="SSU_processome_comp_20"/>
</dbReference>
<dbReference type="OMA" id="EGLMAMF"/>
<dbReference type="OrthoDB" id="360653at2759"/>
<dbReference type="GO" id="GO:0030686">
    <property type="term" value="C:90S preribosome"/>
    <property type="evidence" value="ECO:0000318"/>
    <property type="project" value="GO_Central"/>
</dbReference>
<evidence type="ECO:0000259" key="2">
    <source>
        <dbReference type="Pfam" id="PF20416"/>
    </source>
</evidence>
<dbReference type="GO" id="GO:0032040">
    <property type="term" value="C:small-subunit processome"/>
    <property type="evidence" value="ECO:0000318"/>
    <property type="project" value="GO_Central"/>
</dbReference>
<organism evidence="3 4">
    <name type="scientific">Zostera marina</name>
    <name type="common">Eelgrass</name>
    <dbReference type="NCBI Taxonomy" id="29655"/>
    <lineage>
        <taxon>Eukaryota</taxon>
        <taxon>Viridiplantae</taxon>
        <taxon>Streptophyta</taxon>
        <taxon>Embryophyta</taxon>
        <taxon>Tracheophyta</taxon>
        <taxon>Spermatophyta</taxon>
        <taxon>Magnoliopsida</taxon>
        <taxon>Liliopsida</taxon>
        <taxon>Zosteraceae</taxon>
        <taxon>Zostera</taxon>
    </lineage>
</organism>
<name>A0A0K9P618_ZOSMR</name>
<dbReference type="Pfam" id="PF20416">
    <property type="entry name" value="UTP20"/>
    <property type="match status" value="1"/>
</dbReference>